<reference evidence="2" key="1">
    <citation type="submission" date="2019-12" db="EMBL/GenBank/DDBJ databases">
        <title>Mycobacterium spongiae sp. nov.</title>
        <authorList>
            <person name="Stinear T."/>
        </authorList>
    </citation>
    <scope>NUCLEOTIDE SEQUENCE</scope>
    <source>
        <strain evidence="2">FSD4b-SM</strain>
    </source>
</reference>
<dbReference type="Gene3D" id="3.40.50.1820">
    <property type="entry name" value="alpha/beta hydrolase"/>
    <property type="match status" value="1"/>
</dbReference>
<accession>A0A975PZQ0</accession>
<dbReference type="GO" id="GO:0004806">
    <property type="term" value="F:triacylglycerol lipase activity"/>
    <property type="evidence" value="ECO:0007669"/>
    <property type="project" value="InterPro"/>
</dbReference>
<keyword evidence="1" id="KW-0732">Signal</keyword>
<evidence type="ECO:0000313" key="3">
    <source>
        <dbReference type="Proteomes" id="UP000682202"/>
    </source>
</evidence>
<dbReference type="SUPFAM" id="SSF53474">
    <property type="entry name" value="alpha/beta-Hydrolases"/>
    <property type="match status" value="1"/>
</dbReference>
<dbReference type="InterPro" id="IPR005152">
    <property type="entry name" value="Lipase_secreted"/>
</dbReference>
<dbReference type="Gene3D" id="1.10.260.130">
    <property type="match status" value="1"/>
</dbReference>
<dbReference type="PANTHER" id="PTHR34853">
    <property type="match status" value="1"/>
</dbReference>
<sequence>MTSPSGRSPRPVVGWVRSLSVTVLVFFCTATGLTAPASADVDGFDVEGDQSEYVAFYTPPDPLPAGRPGDLIRSEPSRLVLEPSGQLGAILATGTRIMYRSIDSRGNPIAVTGTYFEPDNPWPGDGPRPLLSYAPGTQGQGDQCAPSRLFNQGIHWSPFLDFAPNYEETFVATMVARGFAIVMTDYEGLGTPGVHTYVNRLSEAHAVLDAARAAQRLPNTSLERHGPVAFWGYSQGGGAVAAAAELAATYTPDLDVVGTFSGAPPADLVELLPYLDGNALVGVAGYLINGIIYAYPEFAEVLYDKMTPRGLDLLAKTRHQCVPETGLKFLFRHLQPYFTEDLYQLVAKEPFKTLFDAQRIGRYKPTAPVFIDANRYDPLVPWTQANQLGRDWCAQGADVQFWTNEQPPFLNKTSTNHVLTLFVDGERGMQWITDRFNGLPTTPNCGHF</sequence>
<dbReference type="GO" id="GO:0016042">
    <property type="term" value="P:lipid catabolic process"/>
    <property type="evidence" value="ECO:0007669"/>
    <property type="project" value="InterPro"/>
</dbReference>
<gene>
    <name evidence="2" type="ORF">F6B93_15830</name>
</gene>
<dbReference type="KEGG" id="mspg:F6B93_15830"/>
<dbReference type="AlphaFoldDB" id="A0A975PZQ0"/>
<feature type="chain" id="PRO_5037837312" evidence="1">
    <location>
        <begin position="40"/>
        <end position="448"/>
    </location>
</feature>
<dbReference type="Proteomes" id="UP000682202">
    <property type="component" value="Chromosome"/>
</dbReference>
<evidence type="ECO:0000256" key="1">
    <source>
        <dbReference type="SAM" id="SignalP"/>
    </source>
</evidence>
<dbReference type="PANTHER" id="PTHR34853:SF1">
    <property type="entry name" value="LIPASE 5"/>
    <property type="match status" value="1"/>
</dbReference>
<dbReference type="PIRSF" id="PIRSF029171">
    <property type="entry name" value="Esterase_LipA"/>
    <property type="match status" value="1"/>
</dbReference>
<protein>
    <submittedName>
        <fullName evidence="2">Triacylglycerol lipase</fullName>
    </submittedName>
</protein>
<name>A0A975PZQ0_9MYCO</name>
<evidence type="ECO:0000313" key="2">
    <source>
        <dbReference type="EMBL" id="QUR69868.1"/>
    </source>
</evidence>
<organism evidence="2 3">
    <name type="scientific">Mycobacterium spongiae</name>
    <dbReference type="NCBI Taxonomy" id="886343"/>
    <lineage>
        <taxon>Bacteria</taxon>
        <taxon>Bacillati</taxon>
        <taxon>Actinomycetota</taxon>
        <taxon>Actinomycetes</taxon>
        <taxon>Mycobacteriales</taxon>
        <taxon>Mycobacteriaceae</taxon>
        <taxon>Mycobacterium</taxon>
    </lineage>
</organism>
<feature type="signal peptide" evidence="1">
    <location>
        <begin position="1"/>
        <end position="39"/>
    </location>
</feature>
<proteinExistence type="predicted"/>
<dbReference type="RefSeq" id="WP_211699540.1">
    <property type="nucleotide sequence ID" value="NZ_CP046600.1"/>
</dbReference>
<keyword evidence="3" id="KW-1185">Reference proteome</keyword>
<dbReference type="Pfam" id="PF03583">
    <property type="entry name" value="LIP"/>
    <property type="match status" value="1"/>
</dbReference>
<dbReference type="InterPro" id="IPR029058">
    <property type="entry name" value="AB_hydrolase_fold"/>
</dbReference>
<dbReference type="EMBL" id="CP046600">
    <property type="protein sequence ID" value="QUR69868.1"/>
    <property type="molecule type" value="Genomic_DNA"/>
</dbReference>